<evidence type="ECO:0000313" key="1">
    <source>
        <dbReference type="EMBL" id="MDT0612094.1"/>
    </source>
</evidence>
<organism evidence="1 2">
    <name type="scientific">Streptomyces lancefieldiae</name>
    <dbReference type="NCBI Taxonomy" id="3075520"/>
    <lineage>
        <taxon>Bacteria</taxon>
        <taxon>Bacillati</taxon>
        <taxon>Actinomycetota</taxon>
        <taxon>Actinomycetes</taxon>
        <taxon>Kitasatosporales</taxon>
        <taxon>Streptomycetaceae</taxon>
        <taxon>Streptomyces</taxon>
    </lineage>
</organism>
<dbReference type="RefSeq" id="WP_311573588.1">
    <property type="nucleotide sequence ID" value="NZ_JAVRFH010000016.1"/>
</dbReference>
<dbReference type="Proteomes" id="UP001180724">
    <property type="component" value="Unassembled WGS sequence"/>
</dbReference>
<reference evidence="1" key="1">
    <citation type="submission" date="2024-05" db="EMBL/GenBank/DDBJ databases">
        <title>30 novel species of actinomycetes from the DSMZ collection.</title>
        <authorList>
            <person name="Nouioui I."/>
        </authorList>
    </citation>
    <scope>NUCLEOTIDE SEQUENCE</scope>
    <source>
        <strain evidence="1">DSM 40712</strain>
    </source>
</reference>
<gene>
    <name evidence="1" type="ORF">RM812_17950</name>
</gene>
<keyword evidence="2" id="KW-1185">Reference proteome</keyword>
<accession>A0ABU3APK3</accession>
<name>A0ABU3APK3_9ACTN</name>
<protein>
    <submittedName>
        <fullName evidence="1">Uncharacterized protein</fullName>
    </submittedName>
</protein>
<evidence type="ECO:0000313" key="2">
    <source>
        <dbReference type="Proteomes" id="UP001180724"/>
    </source>
</evidence>
<proteinExistence type="predicted"/>
<comment type="caution">
    <text evidence="1">The sequence shown here is derived from an EMBL/GenBank/DDBJ whole genome shotgun (WGS) entry which is preliminary data.</text>
</comment>
<dbReference type="EMBL" id="JAVRFH010000016">
    <property type="protein sequence ID" value="MDT0612094.1"/>
    <property type="molecule type" value="Genomic_DNA"/>
</dbReference>
<sequence>MLDEAAQTAQEITPFVLAAITAYGSAVLTRAEEHATDATLSFGRRLLRRLTRRDGEEDGDSGPAREDFIRAVIDAAGAPQSAEMASVVRTRIERLLHDAPALAAEIATWELPVAPATVAVTSSGERSPAVQYNFGTIHTGDTRP</sequence>